<keyword evidence="4" id="KW-0560">Oxidoreductase</keyword>
<proteinExistence type="inferred from homology"/>
<evidence type="ECO:0000256" key="4">
    <source>
        <dbReference type="ARBA" id="ARBA00023002"/>
    </source>
</evidence>
<dbReference type="InterPro" id="IPR009075">
    <property type="entry name" value="AcylCo_DH/oxidase_C"/>
</dbReference>
<dbReference type="GO" id="GO:0016627">
    <property type="term" value="F:oxidoreductase activity, acting on the CH-CH group of donors"/>
    <property type="evidence" value="ECO:0007669"/>
    <property type="project" value="InterPro"/>
</dbReference>
<evidence type="ECO:0000256" key="3">
    <source>
        <dbReference type="ARBA" id="ARBA00022827"/>
    </source>
</evidence>
<dbReference type="GO" id="GO:0005886">
    <property type="term" value="C:plasma membrane"/>
    <property type="evidence" value="ECO:0007669"/>
    <property type="project" value="TreeGrafter"/>
</dbReference>
<organism evidence="6">
    <name type="scientific">freshwater metagenome</name>
    <dbReference type="NCBI Taxonomy" id="449393"/>
    <lineage>
        <taxon>unclassified sequences</taxon>
        <taxon>metagenomes</taxon>
        <taxon>ecological metagenomes</taxon>
    </lineage>
</organism>
<evidence type="ECO:0000259" key="5">
    <source>
        <dbReference type="Pfam" id="PF00441"/>
    </source>
</evidence>
<dbReference type="PANTHER" id="PTHR43292">
    <property type="entry name" value="ACYL-COA DEHYDROGENASE"/>
    <property type="match status" value="1"/>
</dbReference>
<dbReference type="Gene3D" id="2.40.110.10">
    <property type="entry name" value="Butyryl-CoA Dehydrogenase, subunit A, domain 2"/>
    <property type="match status" value="1"/>
</dbReference>
<keyword evidence="3" id="KW-0274">FAD</keyword>
<dbReference type="EMBL" id="CAFBPF010000018">
    <property type="protein sequence ID" value="CAB5003316.1"/>
    <property type="molecule type" value="Genomic_DNA"/>
</dbReference>
<evidence type="ECO:0000313" key="6">
    <source>
        <dbReference type="EMBL" id="CAB5003316.1"/>
    </source>
</evidence>
<dbReference type="InterPro" id="IPR009100">
    <property type="entry name" value="AcylCoA_DH/oxidase_NM_dom_sf"/>
</dbReference>
<feature type="domain" description="Acyl-CoA dehydrogenase/oxidase C-terminal" evidence="5">
    <location>
        <begin position="62"/>
        <end position="208"/>
    </location>
</feature>
<dbReference type="InterPro" id="IPR046373">
    <property type="entry name" value="Acyl-CoA_Oxase/DH_mid-dom_sf"/>
</dbReference>
<accession>A0A6J7PD46</accession>
<dbReference type="InterPro" id="IPR052161">
    <property type="entry name" value="Mycobact_Acyl-CoA_DH"/>
</dbReference>
<sequence length="228" mass="25146">MMIARTDWDVPKHRGISYFLVDMRSPGIEVRPLVQITGFAHFNEVFLTDVKVPAANLVDQPGNGWRVANTTLSNERSMIGSGSGISFQSILELAHTLGRGDDPLVRQELAHSYTRFHLVSWLAGRARARASRGDHLGPEASVLKLLASQKMAADGDLVMALQGAGGMLKLEDAPFDGMWQSYFLNQWSVRIGGGTEQIQRNVLGERVLGLPSENRPDKVLPFKDVPRN</sequence>
<protein>
    <submittedName>
        <fullName evidence="6">Unannotated protein</fullName>
    </submittedName>
</protein>
<dbReference type="Pfam" id="PF00441">
    <property type="entry name" value="Acyl-CoA_dh_1"/>
    <property type="match status" value="1"/>
</dbReference>
<dbReference type="AlphaFoldDB" id="A0A6J7PD46"/>
<name>A0A6J7PD46_9ZZZZ</name>
<gene>
    <name evidence="6" type="ORF">UFOPK4071_00275</name>
</gene>
<dbReference type="SUPFAM" id="SSF56645">
    <property type="entry name" value="Acyl-CoA dehydrogenase NM domain-like"/>
    <property type="match status" value="1"/>
</dbReference>
<evidence type="ECO:0000256" key="1">
    <source>
        <dbReference type="ARBA" id="ARBA00009347"/>
    </source>
</evidence>
<dbReference type="Gene3D" id="1.20.140.10">
    <property type="entry name" value="Butyryl-CoA Dehydrogenase, subunit A, domain 3"/>
    <property type="match status" value="1"/>
</dbReference>
<dbReference type="PANTHER" id="PTHR43292:SF3">
    <property type="entry name" value="ACYL-COA DEHYDROGENASE FADE29"/>
    <property type="match status" value="1"/>
</dbReference>
<reference evidence="6" key="1">
    <citation type="submission" date="2020-05" db="EMBL/GenBank/DDBJ databases">
        <authorList>
            <person name="Chiriac C."/>
            <person name="Salcher M."/>
            <person name="Ghai R."/>
            <person name="Kavagutti S V."/>
        </authorList>
    </citation>
    <scope>NUCLEOTIDE SEQUENCE</scope>
</reference>
<evidence type="ECO:0000256" key="2">
    <source>
        <dbReference type="ARBA" id="ARBA00022630"/>
    </source>
</evidence>
<keyword evidence="2" id="KW-0285">Flavoprotein</keyword>
<comment type="similarity">
    <text evidence="1">Belongs to the acyl-CoA dehydrogenase family.</text>
</comment>
<dbReference type="SUPFAM" id="SSF47203">
    <property type="entry name" value="Acyl-CoA dehydrogenase C-terminal domain-like"/>
    <property type="match status" value="1"/>
</dbReference>
<dbReference type="InterPro" id="IPR036250">
    <property type="entry name" value="AcylCo_DH-like_C"/>
</dbReference>